<feature type="region of interest" description="Disordered" evidence="2">
    <location>
        <begin position="155"/>
        <end position="184"/>
    </location>
</feature>
<dbReference type="SMART" id="SM00431">
    <property type="entry name" value="SCAN"/>
    <property type="match status" value="1"/>
</dbReference>
<dbReference type="SUPFAM" id="SSF47353">
    <property type="entry name" value="Retrovirus capsid dimerization domain-like"/>
    <property type="match status" value="1"/>
</dbReference>
<protein>
    <recommendedName>
        <fullName evidence="3">SCAN box domain-containing protein</fullName>
    </recommendedName>
</protein>
<keyword evidence="5" id="KW-1185">Reference proteome</keyword>
<name>H9GRT7_ANOCA</name>
<reference evidence="4" key="3">
    <citation type="submission" date="2025-09" db="UniProtKB">
        <authorList>
            <consortium name="Ensembl"/>
        </authorList>
    </citation>
    <scope>IDENTIFICATION</scope>
</reference>
<dbReference type="PANTHER" id="PTHR45935:SF15">
    <property type="entry name" value="SCAN BOX DOMAIN-CONTAINING PROTEIN"/>
    <property type="match status" value="1"/>
</dbReference>
<dbReference type="GeneTree" id="ENSGT00940000164664"/>
<dbReference type="eggNOG" id="KOG1721">
    <property type="taxonomic scope" value="Eukaryota"/>
</dbReference>
<reference evidence="4" key="1">
    <citation type="submission" date="2009-12" db="EMBL/GenBank/DDBJ databases">
        <title>The Genome Sequence of Anolis carolinensis (Green Anole Lizard).</title>
        <authorList>
            <consortium name="The Genome Sequencing Platform"/>
            <person name="Di Palma F."/>
            <person name="Alfoldi J."/>
            <person name="Heiman D."/>
            <person name="Young S."/>
            <person name="Grabherr M."/>
            <person name="Johnson J."/>
            <person name="Lander E.S."/>
            <person name="Lindblad-Toh K."/>
        </authorList>
    </citation>
    <scope>NUCLEOTIDE SEQUENCE [LARGE SCALE GENOMIC DNA]</scope>
    <source>
        <strain evidence="4">JBL SC #1</strain>
    </source>
</reference>
<dbReference type="AlphaFoldDB" id="H9GRT7"/>
<dbReference type="PANTHER" id="PTHR45935">
    <property type="entry name" value="PROTEIN ZBED8-RELATED"/>
    <property type="match status" value="1"/>
</dbReference>
<reference evidence="4" key="2">
    <citation type="submission" date="2025-08" db="UniProtKB">
        <authorList>
            <consortium name="Ensembl"/>
        </authorList>
    </citation>
    <scope>IDENTIFICATION</scope>
</reference>
<dbReference type="Bgee" id="ENSACAG00000028195">
    <property type="expression patterns" value="Expressed in hindlimb bud and 11 other cell types or tissues"/>
</dbReference>
<dbReference type="Gene3D" id="1.10.4020.10">
    <property type="entry name" value="DNA breaking-rejoining enzymes"/>
    <property type="match status" value="1"/>
</dbReference>
<dbReference type="InterPro" id="IPR038269">
    <property type="entry name" value="SCAN_sf"/>
</dbReference>
<evidence type="ECO:0000259" key="3">
    <source>
        <dbReference type="PROSITE" id="PS50804"/>
    </source>
</evidence>
<organism evidence="4 5">
    <name type="scientific">Anolis carolinensis</name>
    <name type="common">Green anole</name>
    <name type="synonym">American chameleon</name>
    <dbReference type="NCBI Taxonomy" id="28377"/>
    <lineage>
        <taxon>Eukaryota</taxon>
        <taxon>Metazoa</taxon>
        <taxon>Chordata</taxon>
        <taxon>Craniata</taxon>
        <taxon>Vertebrata</taxon>
        <taxon>Euteleostomi</taxon>
        <taxon>Lepidosauria</taxon>
        <taxon>Squamata</taxon>
        <taxon>Bifurcata</taxon>
        <taxon>Unidentata</taxon>
        <taxon>Episquamata</taxon>
        <taxon>Toxicofera</taxon>
        <taxon>Iguania</taxon>
        <taxon>Dactyloidae</taxon>
        <taxon>Anolis</taxon>
    </lineage>
</organism>
<keyword evidence="1" id="KW-0539">Nucleus</keyword>
<dbReference type="PROSITE" id="PS50804">
    <property type="entry name" value="SCAN_BOX"/>
    <property type="match status" value="1"/>
</dbReference>
<evidence type="ECO:0000256" key="2">
    <source>
        <dbReference type="SAM" id="MobiDB-lite"/>
    </source>
</evidence>
<dbReference type="Proteomes" id="UP000001646">
    <property type="component" value="Unplaced"/>
</dbReference>
<feature type="compositionally biased region" description="Polar residues" evidence="2">
    <location>
        <begin position="155"/>
        <end position="167"/>
    </location>
</feature>
<dbReference type="FunFam" id="1.10.4020.10:FF:000005">
    <property type="entry name" value="Uncharacterized protein"/>
    <property type="match status" value="1"/>
</dbReference>
<dbReference type="InterPro" id="IPR003309">
    <property type="entry name" value="SCAN_dom"/>
</dbReference>
<dbReference type="HOGENOM" id="CLU_002678_53_3_1"/>
<proteinExistence type="predicted"/>
<dbReference type="Ensembl" id="ENSACAT00000025955.2">
    <property type="protein sequence ID" value="ENSACAP00000019000.2"/>
    <property type="gene ID" value="ENSACAG00000042216.1"/>
</dbReference>
<dbReference type="InterPro" id="IPR050916">
    <property type="entry name" value="SCAN-C2H2_zinc_finger"/>
</dbReference>
<evidence type="ECO:0000313" key="4">
    <source>
        <dbReference type="Ensembl" id="ENSACAP00000019000.2"/>
    </source>
</evidence>
<evidence type="ECO:0000313" key="5">
    <source>
        <dbReference type="Proteomes" id="UP000001646"/>
    </source>
</evidence>
<evidence type="ECO:0000256" key="1">
    <source>
        <dbReference type="ARBA" id="ARBA00023242"/>
    </source>
</evidence>
<feature type="domain" description="SCAN box" evidence="3">
    <location>
        <begin position="16"/>
        <end position="94"/>
    </location>
</feature>
<dbReference type="CDD" id="cd07936">
    <property type="entry name" value="SCAN"/>
    <property type="match status" value="1"/>
</dbReference>
<dbReference type="Pfam" id="PF02023">
    <property type="entry name" value="SCAN"/>
    <property type="match status" value="1"/>
</dbReference>
<sequence length="200" mass="22385">FAKRNQNLRGEKRSQRQCFRQLSYHEGEGPRETCSRLHDLCRQWLKPEQHTKAEMLDLVILEQFLSLLPPEMGSWVRECGAETSSQAVALAEGFLLSRIKYSSYLSSKMGPMREIIQTLLPLPLSPPALPLLLSPPYPFKLCCCSTQMFQSNVPASEKSLSGTTQSLRPKELKQEGDGAAALEGKKEPFYASVNSPLEGL</sequence>
<accession>H9GRT7</accession>